<evidence type="ECO:0000313" key="3">
    <source>
        <dbReference type="EMBL" id="QJY48916.1"/>
    </source>
</evidence>
<feature type="transmembrane region" description="Helical" evidence="2">
    <location>
        <begin position="95"/>
        <end position="117"/>
    </location>
</feature>
<dbReference type="KEGG" id="pbro:HOP40_26655"/>
<protein>
    <submittedName>
        <fullName evidence="3">DUF3043 domain-containing protein</fullName>
    </submittedName>
</protein>
<proteinExistence type="predicted"/>
<dbReference type="RefSeq" id="WP_172163493.1">
    <property type="nucleotide sequence ID" value="NZ_CP053564.1"/>
</dbReference>
<gene>
    <name evidence="3" type="ORF">HOP40_26655</name>
</gene>
<dbReference type="Proteomes" id="UP000505377">
    <property type="component" value="Chromosome"/>
</dbReference>
<keyword evidence="4" id="KW-1185">Reference proteome</keyword>
<accession>A0A6M6JNP7</accession>
<name>A0A6M6JNP7_9PSEU</name>
<feature type="transmembrane region" description="Helical" evidence="2">
    <location>
        <begin position="71"/>
        <end position="89"/>
    </location>
</feature>
<evidence type="ECO:0000313" key="4">
    <source>
        <dbReference type="Proteomes" id="UP000505377"/>
    </source>
</evidence>
<feature type="compositionally biased region" description="Basic residues" evidence="1">
    <location>
        <begin position="1"/>
        <end position="17"/>
    </location>
</feature>
<evidence type="ECO:0000256" key="2">
    <source>
        <dbReference type="SAM" id="Phobius"/>
    </source>
</evidence>
<keyword evidence="2" id="KW-0472">Membrane</keyword>
<keyword evidence="2" id="KW-1133">Transmembrane helix</keyword>
<feature type="region of interest" description="Disordered" evidence="1">
    <location>
        <begin position="1"/>
        <end position="46"/>
    </location>
</feature>
<sequence length="160" mass="17976">MTRTGRRPPPRNRRGAHRTTGATPRTRERAAVRLQPADRTGRSTADEHLAVRDRGPVRAYVRDVVDARRRLVGLFMPAFACALISWQSPPSELRSILLTVGLAALAVVVTDAMVLGAQVVRMTRLQFPNTHVSGLRTGWYAFMRAHRPRRMRRPVPRVAP</sequence>
<keyword evidence="2" id="KW-0812">Transmembrane</keyword>
<dbReference type="InterPro" id="IPR021403">
    <property type="entry name" value="DUF3043"/>
</dbReference>
<organism evidence="3 4">
    <name type="scientific">Pseudonocardia broussonetiae</name>
    <dbReference type="NCBI Taxonomy" id="2736640"/>
    <lineage>
        <taxon>Bacteria</taxon>
        <taxon>Bacillati</taxon>
        <taxon>Actinomycetota</taxon>
        <taxon>Actinomycetes</taxon>
        <taxon>Pseudonocardiales</taxon>
        <taxon>Pseudonocardiaceae</taxon>
        <taxon>Pseudonocardia</taxon>
    </lineage>
</organism>
<dbReference type="Pfam" id="PF11241">
    <property type="entry name" value="DUF3043"/>
    <property type="match status" value="1"/>
</dbReference>
<dbReference type="AlphaFoldDB" id="A0A6M6JNP7"/>
<evidence type="ECO:0000256" key="1">
    <source>
        <dbReference type="SAM" id="MobiDB-lite"/>
    </source>
</evidence>
<dbReference type="EMBL" id="CP053564">
    <property type="protein sequence ID" value="QJY48916.1"/>
    <property type="molecule type" value="Genomic_DNA"/>
</dbReference>
<reference evidence="3 4" key="1">
    <citation type="submission" date="2020-05" db="EMBL/GenBank/DDBJ databases">
        <authorList>
            <person name="Mo P."/>
        </authorList>
    </citation>
    <scope>NUCLEOTIDE SEQUENCE [LARGE SCALE GENOMIC DNA]</scope>
    <source>
        <strain evidence="3 4">Gen01</strain>
    </source>
</reference>